<evidence type="ECO:0000256" key="1">
    <source>
        <dbReference type="ARBA" id="ARBA00022630"/>
    </source>
</evidence>
<evidence type="ECO:0000256" key="3">
    <source>
        <dbReference type="ARBA" id="ARBA00023002"/>
    </source>
</evidence>
<dbReference type="InterPro" id="IPR016166">
    <property type="entry name" value="FAD-bd_PCMH"/>
</dbReference>
<keyword evidence="2" id="KW-0274">FAD</keyword>
<dbReference type="GO" id="GO:0016491">
    <property type="term" value="F:oxidoreductase activity"/>
    <property type="evidence" value="ECO:0007669"/>
    <property type="project" value="UniProtKB-KW"/>
</dbReference>
<dbReference type="Pfam" id="PF00941">
    <property type="entry name" value="FAD_binding_5"/>
    <property type="match status" value="1"/>
</dbReference>
<dbReference type="GO" id="GO:0071949">
    <property type="term" value="F:FAD binding"/>
    <property type="evidence" value="ECO:0007669"/>
    <property type="project" value="InterPro"/>
</dbReference>
<dbReference type="Gene3D" id="3.30.43.10">
    <property type="entry name" value="Uridine Diphospho-n-acetylenolpyruvylglucosamine Reductase, domain 2"/>
    <property type="match status" value="1"/>
</dbReference>
<dbReference type="InterPro" id="IPR051312">
    <property type="entry name" value="Diverse_Substr_Oxidored"/>
</dbReference>
<keyword evidence="3" id="KW-0560">Oxidoreductase</keyword>
<dbReference type="InterPro" id="IPR016169">
    <property type="entry name" value="FAD-bd_PCMH_sub2"/>
</dbReference>
<dbReference type="InterPro" id="IPR036318">
    <property type="entry name" value="FAD-bd_PCMH-like_sf"/>
</dbReference>
<dbReference type="PROSITE" id="PS51387">
    <property type="entry name" value="FAD_PCMH"/>
    <property type="match status" value="1"/>
</dbReference>
<proteinExistence type="predicted"/>
<dbReference type="Proteomes" id="UP000184114">
    <property type="component" value="Unassembled WGS sequence"/>
</dbReference>
<name>A0A1M4UIN4_9FIRM</name>
<evidence type="ECO:0000313" key="6">
    <source>
        <dbReference type="Proteomes" id="UP000184114"/>
    </source>
</evidence>
<reference evidence="6" key="1">
    <citation type="submission" date="2016-11" db="EMBL/GenBank/DDBJ databases">
        <authorList>
            <person name="Varghese N."/>
            <person name="Submissions S."/>
        </authorList>
    </citation>
    <scope>NUCLEOTIDE SEQUENCE [LARGE SCALE GENOMIC DNA]</scope>
    <source>
        <strain evidence="6">DSM 18095</strain>
    </source>
</reference>
<sequence length="287" mass="31401">MTLNQVYNGNNIDEVVEILGKYGRDAKIIAGGTDIVIALKNEKISPKVLIDITKIADLKDIEDDGEYIKIGAGVTFTQIIRNPLFQGNLYGLYKACRMVGSPQIRNKGTIGGNIANGSAAADSIPPLIALGSKVKLLSIDGTREIAIEDYYNDPIKENEILTTITFKKPKENQILTFAKLGLRKALAISRLTSATFIEFDDEDFVKSIRVASGALGKYPMREYEVEKYLIGKKIEAKTIEGAIGTIQSSMDERLKGRATLPYKRVAISGILKEAMELAVKNKGGVKE</sequence>
<keyword evidence="1" id="KW-0285">Flavoprotein</keyword>
<dbReference type="AlphaFoldDB" id="A0A1M4UIN4"/>
<organism evidence="5 6">
    <name type="scientific">Tissierella praeacuta DSM 18095</name>
    <dbReference type="NCBI Taxonomy" id="1123404"/>
    <lineage>
        <taxon>Bacteria</taxon>
        <taxon>Bacillati</taxon>
        <taxon>Bacillota</taxon>
        <taxon>Tissierellia</taxon>
        <taxon>Tissierellales</taxon>
        <taxon>Tissierellaceae</taxon>
        <taxon>Tissierella</taxon>
    </lineage>
</organism>
<gene>
    <name evidence="5" type="ORF">SAMN02745784_01106</name>
</gene>
<feature type="domain" description="FAD-binding PCMH-type" evidence="4">
    <location>
        <begin position="1"/>
        <end position="171"/>
    </location>
</feature>
<dbReference type="EMBL" id="FQTY01000003">
    <property type="protein sequence ID" value="SHE56518.1"/>
    <property type="molecule type" value="Genomic_DNA"/>
</dbReference>
<dbReference type="SMART" id="SM01092">
    <property type="entry name" value="CO_deh_flav_C"/>
    <property type="match status" value="1"/>
</dbReference>
<dbReference type="InterPro" id="IPR002346">
    <property type="entry name" value="Mopterin_DH_FAD-bd"/>
</dbReference>
<dbReference type="Gene3D" id="3.30.390.50">
    <property type="entry name" value="CO dehydrogenase flavoprotein, C-terminal domain"/>
    <property type="match status" value="1"/>
</dbReference>
<evidence type="ECO:0000256" key="2">
    <source>
        <dbReference type="ARBA" id="ARBA00022827"/>
    </source>
</evidence>
<dbReference type="SUPFAM" id="SSF55447">
    <property type="entry name" value="CO dehydrogenase flavoprotein C-terminal domain-like"/>
    <property type="match status" value="1"/>
</dbReference>
<dbReference type="Pfam" id="PF03450">
    <property type="entry name" value="CO_deh_flav_C"/>
    <property type="match status" value="1"/>
</dbReference>
<dbReference type="InterPro" id="IPR036683">
    <property type="entry name" value="CO_DH_flav_C_dom_sf"/>
</dbReference>
<dbReference type="InterPro" id="IPR005107">
    <property type="entry name" value="CO_DH_flav_C"/>
</dbReference>
<dbReference type="STRING" id="1123404.SAMN02745784_01106"/>
<dbReference type="InterPro" id="IPR016167">
    <property type="entry name" value="FAD-bd_PCMH_sub1"/>
</dbReference>
<protein>
    <submittedName>
        <fullName evidence="5">Purine hydroxylase gamma subunit apoprotein</fullName>
    </submittedName>
</protein>
<evidence type="ECO:0000313" key="5">
    <source>
        <dbReference type="EMBL" id="SHE56518.1"/>
    </source>
</evidence>
<dbReference type="GeneID" id="90996074"/>
<dbReference type="RefSeq" id="WP_072974056.1">
    <property type="nucleotide sequence ID" value="NZ_FQTY01000003.1"/>
</dbReference>
<dbReference type="SUPFAM" id="SSF56176">
    <property type="entry name" value="FAD-binding/transporter-associated domain-like"/>
    <property type="match status" value="1"/>
</dbReference>
<accession>A0A1M4UIN4</accession>
<dbReference type="PANTHER" id="PTHR42659">
    <property type="entry name" value="XANTHINE DEHYDROGENASE SUBUNIT C-RELATED"/>
    <property type="match status" value="1"/>
</dbReference>
<evidence type="ECO:0000259" key="4">
    <source>
        <dbReference type="PROSITE" id="PS51387"/>
    </source>
</evidence>
<keyword evidence="6" id="KW-1185">Reference proteome</keyword>
<dbReference type="Gene3D" id="3.30.465.10">
    <property type="match status" value="1"/>
</dbReference>
<dbReference type="PANTHER" id="PTHR42659:SF2">
    <property type="entry name" value="XANTHINE DEHYDROGENASE SUBUNIT C-RELATED"/>
    <property type="match status" value="1"/>
</dbReference>